<name>A0A7Y9IA05_9ACTN</name>
<keyword evidence="2" id="KW-0732">Signal</keyword>
<evidence type="ECO:0008006" key="5">
    <source>
        <dbReference type="Google" id="ProtNLM"/>
    </source>
</evidence>
<reference evidence="3 4" key="1">
    <citation type="submission" date="2020-07" db="EMBL/GenBank/DDBJ databases">
        <title>Sequencing the genomes of 1000 actinobacteria strains.</title>
        <authorList>
            <person name="Klenk H.-P."/>
        </authorList>
    </citation>
    <scope>NUCLEOTIDE SEQUENCE [LARGE SCALE GENOMIC DNA]</scope>
    <source>
        <strain evidence="3 4">DSM 22083</strain>
    </source>
</reference>
<proteinExistence type="predicted"/>
<sequence length="210" mass="22941">MASRRLSFMIIFVLLTVVGCSQPQPVVPGPAPGSPIPSVSQTTEPPAEKKKETAVRNDLRSGKLSHRLETDDLELRVEYRTTLPTREWTAGAIKPFRVTASASTPKAESQPKIYLSKLTIGMNARDDTEPVEAPDPEVDEAPIVPGFLISTPASYGQEFFLPALPPGTRTLTLRLRYELLLASTGSSSQEERDYSRRTVTDLLVVPIAAP</sequence>
<gene>
    <name evidence="3" type="ORF">BKA15_004339</name>
</gene>
<feature type="compositionally biased region" description="Basic and acidic residues" evidence="1">
    <location>
        <begin position="46"/>
        <end position="58"/>
    </location>
</feature>
<dbReference type="AlphaFoldDB" id="A0A7Y9IA05"/>
<dbReference type="RefSeq" id="WP_179754197.1">
    <property type="nucleotide sequence ID" value="NZ_JACCBU010000001.1"/>
</dbReference>
<feature type="signal peptide" evidence="2">
    <location>
        <begin position="1"/>
        <end position="23"/>
    </location>
</feature>
<feature type="chain" id="PRO_5030850138" description="Lipoprotein LpqN" evidence="2">
    <location>
        <begin position="24"/>
        <end position="210"/>
    </location>
</feature>
<keyword evidence="4" id="KW-1185">Reference proteome</keyword>
<dbReference type="Proteomes" id="UP000569914">
    <property type="component" value="Unassembled WGS sequence"/>
</dbReference>
<evidence type="ECO:0000256" key="2">
    <source>
        <dbReference type="SAM" id="SignalP"/>
    </source>
</evidence>
<evidence type="ECO:0000256" key="1">
    <source>
        <dbReference type="SAM" id="MobiDB-lite"/>
    </source>
</evidence>
<organism evidence="3 4">
    <name type="scientific">Microlunatus parietis</name>
    <dbReference type="NCBI Taxonomy" id="682979"/>
    <lineage>
        <taxon>Bacteria</taxon>
        <taxon>Bacillati</taxon>
        <taxon>Actinomycetota</taxon>
        <taxon>Actinomycetes</taxon>
        <taxon>Propionibacteriales</taxon>
        <taxon>Propionibacteriaceae</taxon>
        <taxon>Microlunatus</taxon>
    </lineage>
</organism>
<feature type="region of interest" description="Disordered" evidence="1">
    <location>
        <begin position="28"/>
        <end position="58"/>
    </location>
</feature>
<accession>A0A7Y9IA05</accession>
<evidence type="ECO:0000313" key="4">
    <source>
        <dbReference type="Proteomes" id="UP000569914"/>
    </source>
</evidence>
<evidence type="ECO:0000313" key="3">
    <source>
        <dbReference type="EMBL" id="NYE73010.1"/>
    </source>
</evidence>
<comment type="caution">
    <text evidence="3">The sequence shown here is derived from an EMBL/GenBank/DDBJ whole genome shotgun (WGS) entry which is preliminary data.</text>
</comment>
<dbReference type="PROSITE" id="PS51257">
    <property type="entry name" value="PROKAR_LIPOPROTEIN"/>
    <property type="match status" value="1"/>
</dbReference>
<protein>
    <recommendedName>
        <fullName evidence="5">Lipoprotein LpqN</fullName>
    </recommendedName>
</protein>
<dbReference type="EMBL" id="JACCBU010000001">
    <property type="protein sequence ID" value="NYE73010.1"/>
    <property type="molecule type" value="Genomic_DNA"/>
</dbReference>